<dbReference type="EMBL" id="KN822060">
    <property type="protein sequence ID" value="KIM60627.1"/>
    <property type="molecule type" value="Genomic_DNA"/>
</dbReference>
<keyword evidence="2" id="KW-1185">Reference proteome</keyword>
<reference evidence="1 2" key="1">
    <citation type="submission" date="2014-04" db="EMBL/GenBank/DDBJ databases">
        <authorList>
            <consortium name="DOE Joint Genome Institute"/>
            <person name="Kuo A."/>
            <person name="Kohler A."/>
            <person name="Nagy L.G."/>
            <person name="Floudas D."/>
            <person name="Copeland A."/>
            <person name="Barry K.W."/>
            <person name="Cichocki N."/>
            <person name="Veneault-Fourrey C."/>
            <person name="LaButti K."/>
            <person name="Lindquist E.A."/>
            <person name="Lipzen A."/>
            <person name="Lundell T."/>
            <person name="Morin E."/>
            <person name="Murat C."/>
            <person name="Sun H."/>
            <person name="Tunlid A."/>
            <person name="Henrissat B."/>
            <person name="Grigoriev I.V."/>
            <person name="Hibbett D.S."/>
            <person name="Martin F."/>
            <person name="Nordberg H.P."/>
            <person name="Cantor M.N."/>
            <person name="Hua S.X."/>
        </authorList>
    </citation>
    <scope>NUCLEOTIDE SEQUENCE [LARGE SCALE GENOMIC DNA]</scope>
    <source>
        <strain evidence="1 2">Foug A</strain>
    </source>
</reference>
<protein>
    <submittedName>
        <fullName evidence="1">Uncharacterized protein</fullName>
    </submittedName>
</protein>
<reference evidence="2" key="2">
    <citation type="submission" date="2015-01" db="EMBL/GenBank/DDBJ databases">
        <title>Evolutionary Origins and Diversification of the Mycorrhizal Mutualists.</title>
        <authorList>
            <consortium name="DOE Joint Genome Institute"/>
            <consortium name="Mycorrhizal Genomics Consortium"/>
            <person name="Kohler A."/>
            <person name="Kuo A."/>
            <person name="Nagy L.G."/>
            <person name="Floudas D."/>
            <person name="Copeland A."/>
            <person name="Barry K.W."/>
            <person name="Cichocki N."/>
            <person name="Veneault-Fourrey C."/>
            <person name="LaButti K."/>
            <person name="Lindquist E.A."/>
            <person name="Lipzen A."/>
            <person name="Lundell T."/>
            <person name="Morin E."/>
            <person name="Murat C."/>
            <person name="Riley R."/>
            <person name="Ohm R."/>
            <person name="Sun H."/>
            <person name="Tunlid A."/>
            <person name="Henrissat B."/>
            <person name="Grigoriev I.V."/>
            <person name="Hibbett D.S."/>
            <person name="Martin F."/>
        </authorList>
    </citation>
    <scope>NUCLEOTIDE SEQUENCE [LARGE SCALE GENOMIC DNA]</scope>
    <source>
        <strain evidence="2">Foug A</strain>
    </source>
</reference>
<dbReference type="Proteomes" id="UP000053989">
    <property type="component" value="Unassembled WGS sequence"/>
</dbReference>
<sequence length="191" mass="21976">MVLQHIAGLRVYKVIPFSQNQRKEKLCFDSVTLSFLGNSIYDLYYSDSELPWIEDDRFGTFPVTNRGIQIWLFLRPIVGSDSVFQALLPCRRHPWDPPVAINLALWESNYYRYPGPSCHEGGRLQLRRVYLRYQDTPHMHRSSTFEIDDGAMHKDGLTSSHTCPVGLITGKTVTLSTSIPLCQRLFLQARV</sequence>
<organism evidence="1 2">
    <name type="scientific">Scleroderma citrinum Foug A</name>
    <dbReference type="NCBI Taxonomy" id="1036808"/>
    <lineage>
        <taxon>Eukaryota</taxon>
        <taxon>Fungi</taxon>
        <taxon>Dikarya</taxon>
        <taxon>Basidiomycota</taxon>
        <taxon>Agaricomycotina</taxon>
        <taxon>Agaricomycetes</taxon>
        <taxon>Agaricomycetidae</taxon>
        <taxon>Boletales</taxon>
        <taxon>Sclerodermatineae</taxon>
        <taxon>Sclerodermataceae</taxon>
        <taxon>Scleroderma</taxon>
    </lineage>
</organism>
<name>A0A0C3A741_9AGAM</name>
<dbReference type="InParanoid" id="A0A0C3A741"/>
<accession>A0A0C3A741</accession>
<dbReference type="AlphaFoldDB" id="A0A0C3A741"/>
<evidence type="ECO:0000313" key="1">
    <source>
        <dbReference type="EMBL" id="KIM60627.1"/>
    </source>
</evidence>
<gene>
    <name evidence="1" type="ORF">SCLCIDRAFT_937964</name>
</gene>
<proteinExistence type="predicted"/>
<dbReference type="HOGENOM" id="CLU_1422200_0_0_1"/>
<evidence type="ECO:0000313" key="2">
    <source>
        <dbReference type="Proteomes" id="UP000053989"/>
    </source>
</evidence>